<evidence type="ECO:0000313" key="1">
    <source>
        <dbReference type="EMBL" id="KAA0189983.1"/>
    </source>
</evidence>
<evidence type="ECO:0000313" key="2">
    <source>
        <dbReference type="Proteomes" id="UP000728185"/>
    </source>
</evidence>
<gene>
    <name evidence="1" type="ORF">FBUS_07711</name>
</gene>
<name>A0A8E0RWT1_9TREM</name>
<accession>A0A8E0RWT1</accession>
<dbReference type="EMBL" id="LUCM01007427">
    <property type="protein sequence ID" value="KAA0189983.1"/>
    <property type="molecule type" value="Genomic_DNA"/>
</dbReference>
<organism evidence="1 2">
    <name type="scientific">Fasciolopsis buskii</name>
    <dbReference type="NCBI Taxonomy" id="27845"/>
    <lineage>
        <taxon>Eukaryota</taxon>
        <taxon>Metazoa</taxon>
        <taxon>Spiralia</taxon>
        <taxon>Lophotrochozoa</taxon>
        <taxon>Platyhelminthes</taxon>
        <taxon>Trematoda</taxon>
        <taxon>Digenea</taxon>
        <taxon>Plagiorchiida</taxon>
        <taxon>Echinostomata</taxon>
        <taxon>Echinostomatoidea</taxon>
        <taxon>Fasciolidae</taxon>
        <taxon>Fasciolopsis</taxon>
    </lineage>
</organism>
<protein>
    <submittedName>
        <fullName evidence="1">Uncharacterized protein</fullName>
    </submittedName>
</protein>
<dbReference type="Proteomes" id="UP000728185">
    <property type="component" value="Unassembled WGS sequence"/>
</dbReference>
<dbReference type="OrthoDB" id="6263619at2759"/>
<dbReference type="AlphaFoldDB" id="A0A8E0RWT1"/>
<keyword evidence="2" id="KW-1185">Reference proteome</keyword>
<comment type="caution">
    <text evidence="1">The sequence shown here is derived from an EMBL/GenBank/DDBJ whole genome shotgun (WGS) entry which is preliminary data.</text>
</comment>
<proteinExistence type="predicted"/>
<sequence>MQLLNSNFLSQSICEAMITDKASSAEKIRWNANFTVGHLFRNTSLWAWLSEQFKRDTQDSAPHTAGFDPLTSTETIQWIRKLILCLCQTFGGDKYFKTRVYAANSLLGLFVHKLSNLKETPLWCVMHSSLTGTALEPTDRCLESHILDASFRIIREVHDGNASLPCCMEYLERKISHVNLYSTRIHLSEGKYRQRCLYMAILLAFFSLASWLHSADRNSLDCLEKNLTDKWLCPIVLSHIAGYLRDCAVSVDHPRSLEYSQETIYPRPMIASHLLELADTTSPANRLIQAIELFQSRVSALPWAVGPGIQKLSVLVQTAGQMTQENTMLCVGSTWCSLDELQKPCSRETLMLSDVSRFRRIYD</sequence>
<reference evidence="1" key="1">
    <citation type="submission" date="2019-05" db="EMBL/GenBank/DDBJ databases">
        <title>Annotation for the trematode Fasciolopsis buski.</title>
        <authorList>
            <person name="Choi Y.-J."/>
        </authorList>
    </citation>
    <scope>NUCLEOTIDE SEQUENCE</scope>
    <source>
        <strain evidence="1">HT</strain>
        <tissue evidence="1">Whole worm</tissue>
    </source>
</reference>